<dbReference type="AlphaFoldDB" id="A0A3M7SUA7"/>
<evidence type="ECO:0000313" key="1">
    <source>
        <dbReference type="EMBL" id="RNA39394.1"/>
    </source>
</evidence>
<evidence type="ECO:0000313" key="2">
    <source>
        <dbReference type="Proteomes" id="UP000276133"/>
    </source>
</evidence>
<name>A0A3M7SUA7_BRAPC</name>
<keyword evidence="2" id="KW-1185">Reference proteome</keyword>
<accession>A0A3M7SUA7</accession>
<comment type="caution">
    <text evidence="1">The sequence shown here is derived from an EMBL/GenBank/DDBJ whole genome shotgun (WGS) entry which is preliminary data.</text>
</comment>
<dbReference type="Proteomes" id="UP000276133">
    <property type="component" value="Unassembled WGS sequence"/>
</dbReference>
<sequence>MTTNNSITEKKYCSDQKNFVVLGFDVLKVEFIIYQNFRSMPLNFFKHLIGRPPHGRFLFRPIVGRPPHGLLNLAGHFTVGPSVGRGLAG</sequence>
<protein>
    <submittedName>
        <fullName evidence="1">Uncharacterized protein</fullName>
    </submittedName>
</protein>
<organism evidence="1 2">
    <name type="scientific">Brachionus plicatilis</name>
    <name type="common">Marine rotifer</name>
    <name type="synonym">Brachionus muelleri</name>
    <dbReference type="NCBI Taxonomy" id="10195"/>
    <lineage>
        <taxon>Eukaryota</taxon>
        <taxon>Metazoa</taxon>
        <taxon>Spiralia</taxon>
        <taxon>Gnathifera</taxon>
        <taxon>Rotifera</taxon>
        <taxon>Eurotatoria</taxon>
        <taxon>Monogononta</taxon>
        <taxon>Pseudotrocha</taxon>
        <taxon>Ploima</taxon>
        <taxon>Brachionidae</taxon>
        <taxon>Brachionus</taxon>
    </lineage>
</organism>
<reference evidence="1 2" key="1">
    <citation type="journal article" date="2018" name="Sci. Rep.">
        <title>Genomic signatures of local adaptation to the degree of environmental predictability in rotifers.</title>
        <authorList>
            <person name="Franch-Gras L."/>
            <person name="Hahn C."/>
            <person name="Garcia-Roger E.M."/>
            <person name="Carmona M.J."/>
            <person name="Serra M."/>
            <person name="Gomez A."/>
        </authorList>
    </citation>
    <scope>NUCLEOTIDE SEQUENCE [LARGE SCALE GENOMIC DNA]</scope>
    <source>
        <strain evidence="1">HYR1</strain>
    </source>
</reference>
<dbReference type="EMBL" id="REGN01000752">
    <property type="protein sequence ID" value="RNA39394.1"/>
    <property type="molecule type" value="Genomic_DNA"/>
</dbReference>
<gene>
    <name evidence="1" type="ORF">BpHYR1_039382</name>
</gene>
<proteinExistence type="predicted"/>